<gene>
    <name evidence="3" type="ORF">FHX42_003347</name>
</gene>
<comment type="caution">
    <text evidence="3">The sequence shown here is derived from an EMBL/GenBank/DDBJ whole genome shotgun (WGS) entry which is preliminary data.</text>
</comment>
<sequence>MGHNSEDRELVPLKSDFDVVWRGFRRSQVQFYIQQTENEVRMLTEDRDSALSQVSDLSAELEQAREEIESLRRQLDAACRAPVDETALSERLRRMVRLANDEAAEVVASARAAAEHEWSRSEQAAAELRGRYERLVNEADNWRRECDQQRTEVLEHTRQEVQRMSEEAEQYRRKLDTEAEQRRTQIEQDFEIAMAARREEAMRVLAERDRASREEAERRVTEAAAEAERRLVRANEQVETMREVRRTVAEKVRSAQHILGDAEPLLAASVGGTETEDADVYVAVNGQNGHLMTGEHGQTLVVPRQRESNPDSDESEREVATEGV</sequence>
<accession>A0A839E3M3</accession>
<feature type="coiled-coil region" evidence="1">
    <location>
        <begin position="206"/>
        <end position="244"/>
    </location>
</feature>
<name>A0A839E3M3_9PSEU</name>
<dbReference type="Proteomes" id="UP000569329">
    <property type="component" value="Unassembled WGS sequence"/>
</dbReference>
<reference evidence="3 4" key="1">
    <citation type="submission" date="2020-07" db="EMBL/GenBank/DDBJ databases">
        <title>Sequencing the genomes of 1000 actinobacteria strains.</title>
        <authorList>
            <person name="Klenk H.-P."/>
        </authorList>
    </citation>
    <scope>NUCLEOTIDE SEQUENCE [LARGE SCALE GENOMIC DNA]</scope>
    <source>
        <strain evidence="3 4">DSM 45975</strain>
    </source>
</reference>
<organism evidence="3 4">
    <name type="scientific">Halosaccharopolyspora lacisalsi</name>
    <dbReference type="NCBI Taxonomy" id="1000566"/>
    <lineage>
        <taxon>Bacteria</taxon>
        <taxon>Bacillati</taxon>
        <taxon>Actinomycetota</taxon>
        <taxon>Actinomycetes</taxon>
        <taxon>Pseudonocardiales</taxon>
        <taxon>Pseudonocardiaceae</taxon>
        <taxon>Halosaccharopolyspora</taxon>
    </lineage>
</organism>
<dbReference type="AlphaFoldDB" id="A0A839E3M3"/>
<evidence type="ECO:0000313" key="4">
    <source>
        <dbReference type="Proteomes" id="UP000569329"/>
    </source>
</evidence>
<feature type="region of interest" description="Disordered" evidence="2">
    <location>
        <begin position="291"/>
        <end position="324"/>
    </location>
</feature>
<proteinExistence type="predicted"/>
<keyword evidence="4" id="KW-1185">Reference proteome</keyword>
<evidence type="ECO:0000313" key="3">
    <source>
        <dbReference type="EMBL" id="MBA8825981.1"/>
    </source>
</evidence>
<evidence type="ECO:0000256" key="2">
    <source>
        <dbReference type="SAM" id="MobiDB-lite"/>
    </source>
</evidence>
<feature type="coiled-coil region" evidence="1">
    <location>
        <begin position="33"/>
        <end position="81"/>
    </location>
</feature>
<dbReference type="EMBL" id="JACGWZ010000004">
    <property type="protein sequence ID" value="MBA8825981.1"/>
    <property type="molecule type" value="Genomic_DNA"/>
</dbReference>
<evidence type="ECO:0000256" key="1">
    <source>
        <dbReference type="SAM" id="Coils"/>
    </source>
</evidence>
<protein>
    <submittedName>
        <fullName evidence="3">Chromosome segregation ATPase</fullName>
    </submittedName>
</protein>
<dbReference type="RefSeq" id="WP_182545214.1">
    <property type="nucleotide sequence ID" value="NZ_JACGWZ010000004.1"/>
</dbReference>
<feature type="coiled-coil region" evidence="1">
    <location>
        <begin position="125"/>
        <end position="181"/>
    </location>
</feature>
<keyword evidence="1" id="KW-0175">Coiled coil</keyword>